<reference evidence="2" key="1">
    <citation type="submission" date="2022-01" db="EMBL/GenBank/DDBJ databases">
        <title>Genome Sequence Resource for Two Populations of Ditylenchus destructor, the Migratory Endoparasitic Phytonematode.</title>
        <authorList>
            <person name="Zhang H."/>
            <person name="Lin R."/>
            <person name="Xie B."/>
        </authorList>
    </citation>
    <scope>NUCLEOTIDE SEQUENCE</scope>
    <source>
        <strain evidence="2">BazhouSP</strain>
    </source>
</reference>
<sequence length="99" mass="11082">MNNSAKVDAKRRKQPPWESEEDQHDHAQTEQTHSLGQSEAENWKRCPLRDGLSLERRSISNDEGSEDVADTSTRSGHTDCSGSSSNVLLYILCFVCAFV</sequence>
<name>A0AAD4MJY7_9BILA</name>
<organism evidence="2 3">
    <name type="scientific">Ditylenchus destructor</name>
    <dbReference type="NCBI Taxonomy" id="166010"/>
    <lineage>
        <taxon>Eukaryota</taxon>
        <taxon>Metazoa</taxon>
        <taxon>Ecdysozoa</taxon>
        <taxon>Nematoda</taxon>
        <taxon>Chromadorea</taxon>
        <taxon>Rhabditida</taxon>
        <taxon>Tylenchina</taxon>
        <taxon>Tylenchomorpha</taxon>
        <taxon>Sphaerularioidea</taxon>
        <taxon>Anguinidae</taxon>
        <taxon>Anguininae</taxon>
        <taxon>Ditylenchus</taxon>
    </lineage>
</organism>
<dbReference type="EMBL" id="JAKKPZ010000275">
    <property type="protein sequence ID" value="KAI1697296.1"/>
    <property type="molecule type" value="Genomic_DNA"/>
</dbReference>
<dbReference type="AlphaFoldDB" id="A0AAD4MJY7"/>
<comment type="caution">
    <text evidence="2">The sequence shown here is derived from an EMBL/GenBank/DDBJ whole genome shotgun (WGS) entry which is preliminary data.</text>
</comment>
<feature type="region of interest" description="Disordered" evidence="1">
    <location>
        <begin position="1"/>
        <end position="83"/>
    </location>
</feature>
<evidence type="ECO:0000256" key="1">
    <source>
        <dbReference type="SAM" id="MobiDB-lite"/>
    </source>
</evidence>
<feature type="compositionally biased region" description="Basic and acidic residues" evidence="1">
    <location>
        <begin position="41"/>
        <end position="60"/>
    </location>
</feature>
<evidence type="ECO:0000313" key="3">
    <source>
        <dbReference type="Proteomes" id="UP001201812"/>
    </source>
</evidence>
<feature type="compositionally biased region" description="Polar residues" evidence="1">
    <location>
        <begin position="29"/>
        <end position="40"/>
    </location>
</feature>
<dbReference type="Proteomes" id="UP001201812">
    <property type="component" value="Unassembled WGS sequence"/>
</dbReference>
<evidence type="ECO:0000313" key="2">
    <source>
        <dbReference type="EMBL" id="KAI1697296.1"/>
    </source>
</evidence>
<keyword evidence="3" id="KW-1185">Reference proteome</keyword>
<proteinExistence type="predicted"/>
<protein>
    <submittedName>
        <fullName evidence="2">Uncharacterized protein</fullName>
    </submittedName>
</protein>
<accession>A0AAD4MJY7</accession>
<gene>
    <name evidence="2" type="ORF">DdX_18564</name>
</gene>
<feature type="compositionally biased region" description="Polar residues" evidence="1">
    <location>
        <begin position="70"/>
        <end position="83"/>
    </location>
</feature>